<proteinExistence type="predicted"/>
<dbReference type="Gene3D" id="3.40.1350.10">
    <property type="match status" value="1"/>
</dbReference>
<organism evidence="5">
    <name type="scientific">Veillonella ratti</name>
    <dbReference type="NCBI Taxonomy" id="103892"/>
    <lineage>
        <taxon>Bacteria</taxon>
        <taxon>Bacillati</taxon>
        <taxon>Bacillota</taxon>
        <taxon>Negativicutes</taxon>
        <taxon>Veillonellales</taxon>
        <taxon>Veillonellaceae</taxon>
        <taxon>Veillonella</taxon>
    </lineage>
</organism>
<dbReference type="GO" id="GO:0004518">
    <property type="term" value="F:nuclease activity"/>
    <property type="evidence" value="ECO:0007669"/>
    <property type="project" value="UniProtKB-KW"/>
</dbReference>
<dbReference type="RefSeq" id="WP_156704036.1">
    <property type="nucleotide sequence ID" value="NZ_CACRUX010000012.1"/>
</dbReference>
<keyword evidence="2" id="KW-0540">Nuclease</keyword>
<evidence type="ECO:0000313" key="5">
    <source>
        <dbReference type="EMBL" id="VYT72840.1"/>
    </source>
</evidence>
<dbReference type="GO" id="GO:0016788">
    <property type="term" value="F:hydrolase activity, acting on ester bonds"/>
    <property type="evidence" value="ECO:0007669"/>
    <property type="project" value="InterPro"/>
</dbReference>
<dbReference type="SMART" id="SM00990">
    <property type="entry name" value="VRR_NUC"/>
    <property type="match status" value="1"/>
</dbReference>
<keyword evidence="3" id="KW-0378">Hydrolase</keyword>
<gene>
    <name evidence="5" type="ORF">VRLFYP33_00382</name>
</gene>
<dbReference type="EMBL" id="CACRUX010000012">
    <property type="protein sequence ID" value="VYT72840.1"/>
    <property type="molecule type" value="Genomic_DNA"/>
</dbReference>
<name>A0A6N2Z4V1_9FIRM</name>
<evidence type="ECO:0000256" key="1">
    <source>
        <dbReference type="ARBA" id="ARBA00001946"/>
    </source>
</evidence>
<dbReference type="AlphaFoldDB" id="A0A6N2Z4V1"/>
<evidence type="ECO:0000259" key="4">
    <source>
        <dbReference type="SMART" id="SM00990"/>
    </source>
</evidence>
<dbReference type="InterPro" id="IPR011856">
    <property type="entry name" value="tRNA_endonuc-like_dom_sf"/>
</dbReference>
<evidence type="ECO:0000256" key="2">
    <source>
        <dbReference type="ARBA" id="ARBA00022722"/>
    </source>
</evidence>
<reference evidence="5" key="1">
    <citation type="submission" date="2019-11" db="EMBL/GenBank/DDBJ databases">
        <authorList>
            <person name="Feng L."/>
        </authorList>
    </citation>
    <scope>NUCLEOTIDE SEQUENCE</scope>
    <source>
        <strain evidence="5">VrattiLFYP33</strain>
    </source>
</reference>
<dbReference type="GO" id="GO:0003676">
    <property type="term" value="F:nucleic acid binding"/>
    <property type="evidence" value="ECO:0007669"/>
    <property type="project" value="InterPro"/>
</dbReference>
<feature type="domain" description="VRR-NUC" evidence="4">
    <location>
        <begin position="3"/>
        <end position="83"/>
    </location>
</feature>
<dbReference type="Pfam" id="PF08774">
    <property type="entry name" value="VRR_NUC"/>
    <property type="match status" value="1"/>
</dbReference>
<comment type="cofactor">
    <cofactor evidence="1">
        <name>Mg(2+)</name>
        <dbReference type="ChEBI" id="CHEBI:18420"/>
    </cofactor>
</comment>
<sequence length="99" mass="11044">MEWTEKEIEKRLTIKLKELGCLVYKFISPNNAGVPDRIVIYPGGRVDFIELKTLSGRLSPLQAAQIDKLKRKGANVDVVVGLAGADDYVERVRHAIHTA</sequence>
<dbReference type="InterPro" id="IPR014883">
    <property type="entry name" value="VRR_NUC"/>
</dbReference>
<protein>
    <submittedName>
        <fullName evidence="5">VRR-NUC domain protein</fullName>
    </submittedName>
</protein>
<evidence type="ECO:0000256" key="3">
    <source>
        <dbReference type="ARBA" id="ARBA00022801"/>
    </source>
</evidence>
<accession>A0A6N2Z4V1</accession>